<sequence>MLSWLFAKSKGHDAKSFYARSAFAGHAEQTVAVASPECGPSGAALSPEEHTHDGAGRFPALQWTAPRALADRVREWLVVCEDPDAPLPTPIAHG</sequence>
<accession>A0ABY0H4S7</accession>
<dbReference type="Proteomes" id="UP000294003">
    <property type="component" value="Unassembled WGS sequence"/>
</dbReference>
<proteinExistence type="predicted"/>
<reference evidence="1 2" key="1">
    <citation type="submission" date="2018-06" db="EMBL/GenBank/DDBJ databases">
        <title>Complete Genomes of Monosporascus.</title>
        <authorList>
            <person name="Robinson A.J."/>
            <person name="Natvig D.O."/>
        </authorList>
    </citation>
    <scope>NUCLEOTIDE SEQUENCE [LARGE SCALE GENOMIC DNA]</scope>
    <source>
        <strain evidence="1 2">CBS 609.92</strain>
    </source>
</reference>
<evidence type="ECO:0000313" key="1">
    <source>
        <dbReference type="EMBL" id="RYO84545.1"/>
    </source>
</evidence>
<keyword evidence="2" id="KW-1185">Reference proteome</keyword>
<comment type="caution">
    <text evidence="1">The sequence shown here is derived from an EMBL/GenBank/DDBJ whole genome shotgun (WGS) entry which is preliminary data.</text>
</comment>
<evidence type="ECO:0000313" key="2">
    <source>
        <dbReference type="Proteomes" id="UP000294003"/>
    </source>
</evidence>
<dbReference type="SUPFAM" id="SSF49777">
    <property type="entry name" value="PEBP-like"/>
    <property type="match status" value="1"/>
</dbReference>
<protein>
    <submittedName>
        <fullName evidence="1">Uncharacterized protein</fullName>
    </submittedName>
</protein>
<dbReference type="EMBL" id="QJNS01000159">
    <property type="protein sequence ID" value="RYO84545.1"/>
    <property type="molecule type" value="Genomic_DNA"/>
</dbReference>
<name>A0ABY0H4S7_9PEZI</name>
<dbReference type="Gene3D" id="3.90.280.10">
    <property type="entry name" value="PEBP-like"/>
    <property type="match status" value="1"/>
</dbReference>
<organism evidence="1 2">
    <name type="scientific">Monosporascus cannonballus</name>
    <dbReference type="NCBI Taxonomy" id="155416"/>
    <lineage>
        <taxon>Eukaryota</taxon>
        <taxon>Fungi</taxon>
        <taxon>Dikarya</taxon>
        <taxon>Ascomycota</taxon>
        <taxon>Pezizomycotina</taxon>
        <taxon>Sordariomycetes</taxon>
        <taxon>Xylariomycetidae</taxon>
        <taxon>Xylariales</taxon>
        <taxon>Xylariales incertae sedis</taxon>
        <taxon>Monosporascus</taxon>
    </lineage>
</organism>
<dbReference type="InterPro" id="IPR036610">
    <property type="entry name" value="PEBP-like_sf"/>
</dbReference>
<gene>
    <name evidence="1" type="ORF">DL762_005651</name>
</gene>